<accession>A0A9P3PKJ5</accession>
<dbReference type="Gene3D" id="1.20.272.10">
    <property type="match status" value="1"/>
</dbReference>
<evidence type="ECO:0000256" key="3">
    <source>
        <dbReference type="ARBA" id="ARBA00022723"/>
    </source>
</evidence>
<dbReference type="Pfam" id="PF16193">
    <property type="entry name" value="AAA_assoc_2"/>
    <property type="match status" value="1"/>
</dbReference>
<dbReference type="SUPFAM" id="SSF48019">
    <property type="entry name" value="post-AAA+ oligomerization domain-like"/>
    <property type="match status" value="1"/>
</dbReference>
<feature type="compositionally biased region" description="Low complexity" evidence="11">
    <location>
        <begin position="305"/>
        <end position="316"/>
    </location>
</feature>
<dbReference type="InterPro" id="IPR006642">
    <property type="entry name" value="Rad18_UBZ4"/>
</dbReference>
<keyword evidence="7" id="KW-0862">Zinc</keyword>
<reference evidence="13" key="1">
    <citation type="submission" date="2022-07" db="EMBL/GenBank/DDBJ databases">
        <title>The genome of Lyophyllum shimeji provides insight into the initial evolution of ectomycorrhizal fungal genome.</title>
        <authorList>
            <person name="Kobayashi Y."/>
            <person name="Shibata T."/>
            <person name="Hirakawa H."/>
            <person name="Shigenobu S."/>
            <person name="Nishiyama T."/>
            <person name="Yamada A."/>
            <person name="Hasebe M."/>
            <person name="Kawaguchi M."/>
        </authorList>
    </citation>
    <scope>NUCLEOTIDE SEQUENCE</scope>
    <source>
        <strain evidence="13">AT787</strain>
    </source>
</reference>
<proteinExistence type="inferred from homology"/>
<feature type="compositionally biased region" description="Polar residues" evidence="11">
    <location>
        <begin position="40"/>
        <end position="52"/>
    </location>
</feature>
<dbReference type="InterPro" id="IPR003593">
    <property type="entry name" value="AAA+_ATPase"/>
</dbReference>
<evidence type="ECO:0000256" key="7">
    <source>
        <dbReference type="ARBA" id="ARBA00022833"/>
    </source>
</evidence>
<dbReference type="Proteomes" id="UP001063166">
    <property type="component" value="Unassembled WGS sequence"/>
</dbReference>
<dbReference type="GO" id="GO:0005634">
    <property type="term" value="C:nucleus"/>
    <property type="evidence" value="ECO:0007669"/>
    <property type="project" value="TreeGrafter"/>
</dbReference>
<evidence type="ECO:0000256" key="6">
    <source>
        <dbReference type="ARBA" id="ARBA00022771"/>
    </source>
</evidence>
<dbReference type="Pfam" id="PF00004">
    <property type="entry name" value="AAA"/>
    <property type="match status" value="1"/>
</dbReference>
<keyword evidence="3" id="KW-0479">Metal-binding</keyword>
<sequence>MSLQSTSNSRTVTCPICSKDVPSRAINEHIDSSCMKHLDSSGQEAGSSSKLQLASKPAQKKGPGFPSSPMAPIFSQGHKKSTSESDPPLFTPTNKRRSRGDDASHPPTKRSKLANLEAAAPLAERLRPDALSDFVGQTHLTGVDSLLMKTITDGSAGSIIFWGPPGCGKTTLARLIAKQSASVFKELSATNVGINDVRAVFEEAKTMLALSGRRTILFLDEVHRFNKSQQDIFLPYVEQGHIQLIGATTENPSFRLTGALLSRCRVFVLERLTDDDIKTILVNALKRVGDTPSDLAEAEIEAETESTSSQTPQSSSSDAAEFYCHAFPQLSLKILSSIASLAAGDARTAISLLELVIKSPKDSAEGTLLAALKRSVSASYDRTGESHYDMISALHKSVRGSQGSAAMYWLARMLTAGEDPMYIARRMVVCASEDIGLADPHALPLAMAALQACQIIGMPECRINLAHIVAYLAEAPKSTRSYEAYNRAEAAARLDLTIPVPMSMRNAPTGLMKELGYGKTYMYNPDYAHPVHNTYLPIQFQGEKFLREEGDMSDKLWDEHALSLWEREENAGKEWNGRQS</sequence>
<dbReference type="SMART" id="SM00382">
    <property type="entry name" value="AAA"/>
    <property type="match status" value="1"/>
</dbReference>
<dbReference type="GO" id="GO:0003677">
    <property type="term" value="F:DNA binding"/>
    <property type="evidence" value="ECO:0007669"/>
    <property type="project" value="InterPro"/>
</dbReference>
<evidence type="ECO:0000256" key="1">
    <source>
        <dbReference type="ARBA" id="ARBA00008959"/>
    </source>
</evidence>
<dbReference type="PANTHER" id="PTHR13779">
    <property type="entry name" value="WERNER HELICASE-INTERACTING PROTEIN 1 FAMILY MEMBER"/>
    <property type="match status" value="1"/>
</dbReference>
<dbReference type="GO" id="GO:0008047">
    <property type="term" value="F:enzyme activator activity"/>
    <property type="evidence" value="ECO:0007669"/>
    <property type="project" value="TreeGrafter"/>
</dbReference>
<dbReference type="FunFam" id="1.20.272.10:FF:000001">
    <property type="entry name" value="Putative AAA family ATPase"/>
    <property type="match status" value="1"/>
</dbReference>
<dbReference type="GO" id="GO:0005524">
    <property type="term" value="F:ATP binding"/>
    <property type="evidence" value="ECO:0007669"/>
    <property type="project" value="UniProtKB-KW"/>
</dbReference>
<evidence type="ECO:0000256" key="8">
    <source>
        <dbReference type="ARBA" id="ARBA00022840"/>
    </source>
</evidence>
<organism evidence="13 14">
    <name type="scientific">Lyophyllum shimeji</name>
    <name type="common">Hon-shimeji</name>
    <name type="synonym">Tricholoma shimeji</name>
    <dbReference type="NCBI Taxonomy" id="47721"/>
    <lineage>
        <taxon>Eukaryota</taxon>
        <taxon>Fungi</taxon>
        <taxon>Dikarya</taxon>
        <taxon>Basidiomycota</taxon>
        <taxon>Agaricomycotina</taxon>
        <taxon>Agaricomycetes</taxon>
        <taxon>Agaricomycetidae</taxon>
        <taxon>Agaricales</taxon>
        <taxon>Tricholomatineae</taxon>
        <taxon>Lyophyllaceae</taxon>
        <taxon>Lyophyllum</taxon>
    </lineage>
</organism>
<keyword evidence="5 10" id="KW-0227">DNA damage</keyword>
<dbReference type="InterPro" id="IPR003959">
    <property type="entry name" value="ATPase_AAA_core"/>
</dbReference>
<dbReference type="Pfam" id="PF12002">
    <property type="entry name" value="MgsA_C"/>
    <property type="match status" value="1"/>
</dbReference>
<dbReference type="SMART" id="SM00734">
    <property type="entry name" value="ZnF_Rad18"/>
    <property type="match status" value="1"/>
</dbReference>
<evidence type="ECO:0000256" key="9">
    <source>
        <dbReference type="ARBA" id="ARBA00023204"/>
    </source>
</evidence>
<dbReference type="FunFam" id="3.40.50.300:FF:000137">
    <property type="entry name" value="Replication-associated recombination protein A"/>
    <property type="match status" value="1"/>
</dbReference>
<feature type="region of interest" description="Disordered" evidence="11">
    <location>
        <begin position="37"/>
        <end position="115"/>
    </location>
</feature>
<feature type="domain" description="UBZ4-type" evidence="12">
    <location>
        <begin position="11"/>
        <end position="42"/>
    </location>
</feature>
<dbReference type="Gene3D" id="3.40.50.300">
    <property type="entry name" value="P-loop containing nucleotide triphosphate hydrolases"/>
    <property type="match status" value="1"/>
</dbReference>
<dbReference type="OrthoDB" id="10265467at2759"/>
<keyword evidence="14" id="KW-1185">Reference proteome</keyword>
<evidence type="ECO:0000313" key="14">
    <source>
        <dbReference type="Proteomes" id="UP001063166"/>
    </source>
</evidence>
<dbReference type="InterPro" id="IPR032423">
    <property type="entry name" value="AAA_assoc_2"/>
</dbReference>
<dbReference type="Gene3D" id="1.10.8.60">
    <property type="match status" value="1"/>
</dbReference>
<dbReference type="GO" id="GO:0017116">
    <property type="term" value="F:single-stranded DNA helicase activity"/>
    <property type="evidence" value="ECO:0007669"/>
    <property type="project" value="TreeGrafter"/>
</dbReference>
<keyword evidence="6 10" id="KW-0863">Zinc-finger</keyword>
<dbReference type="GO" id="GO:0008270">
    <property type="term" value="F:zinc ion binding"/>
    <property type="evidence" value="ECO:0007669"/>
    <property type="project" value="UniProtKB-KW"/>
</dbReference>
<keyword evidence="2" id="KW-0235">DNA replication</keyword>
<evidence type="ECO:0000256" key="10">
    <source>
        <dbReference type="PROSITE-ProRule" id="PRU01256"/>
    </source>
</evidence>
<comment type="caution">
    <text evidence="13">The sequence shown here is derived from an EMBL/GenBank/DDBJ whole genome shotgun (WGS) entry which is preliminary data.</text>
</comment>
<dbReference type="PROSITE" id="PS51908">
    <property type="entry name" value="ZF_UBZ4"/>
    <property type="match status" value="1"/>
</dbReference>
<dbReference type="PANTHER" id="PTHR13779:SF7">
    <property type="entry name" value="ATPASE WRNIP1"/>
    <property type="match status" value="1"/>
</dbReference>
<dbReference type="Gene3D" id="1.10.3710.10">
    <property type="entry name" value="DNA polymerase III clamp loader subunits, C-terminal domain"/>
    <property type="match status" value="1"/>
</dbReference>
<dbReference type="EMBL" id="BRPK01000004">
    <property type="protein sequence ID" value="GLB37159.1"/>
    <property type="molecule type" value="Genomic_DNA"/>
</dbReference>
<dbReference type="CDD" id="cd00009">
    <property type="entry name" value="AAA"/>
    <property type="match status" value="1"/>
</dbReference>
<feature type="region of interest" description="Disordered" evidence="11">
    <location>
        <begin position="295"/>
        <end position="316"/>
    </location>
</feature>
<gene>
    <name evidence="13" type="primary">MGS1</name>
    <name evidence="13" type="ORF">LshimejAT787_0402100</name>
</gene>
<dbReference type="AlphaFoldDB" id="A0A9P3PKJ5"/>
<protein>
    <submittedName>
        <fullName evidence="13">MgsA AAA+ ATPase C terminal</fullName>
    </submittedName>
</protein>
<evidence type="ECO:0000256" key="2">
    <source>
        <dbReference type="ARBA" id="ARBA00022705"/>
    </source>
</evidence>
<evidence type="ECO:0000256" key="4">
    <source>
        <dbReference type="ARBA" id="ARBA00022741"/>
    </source>
</evidence>
<dbReference type="GO" id="GO:0006271">
    <property type="term" value="P:DNA strand elongation involved in DNA replication"/>
    <property type="evidence" value="ECO:0007669"/>
    <property type="project" value="UniProtKB-ARBA"/>
</dbReference>
<dbReference type="GO" id="GO:0000731">
    <property type="term" value="P:DNA synthesis involved in DNA repair"/>
    <property type="evidence" value="ECO:0007669"/>
    <property type="project" value="TreeGrafter"/>
</dbReference>
<comment type="similarity">
    <text evidence="1">Belongs to the AAA ATPase family. RarA/MGS1/WRNIP1 subfamily.</text>
</comment>
<dbReference type="SUPFAM" id="SSF52540">
    <property type="entry name" value="P-loop containing nucleoside triphosphate hydrolases"/>
    <property type="match status" value="1"/>
</dbReference>
<evidence type="ECO:0000259" key="12">
    <source>
        <dbReference type="PROSITE" id="PS51908"/>
    </source>
</evidence>
<dbReference type="InterPro" id="IPR008921">
    <property type="entry name" value="DNA_pol3_clamp-load_cplx_C"/>
</dbReference>
<evidence type="ECO:0000256" key="5">
    <source>
        <dbReference type="ARBA" id="ARBA00022763"/>
    </source>
</evidence>
<dbReference type="InterPro" id="IPR027417">
    <property type="entry name" value="P-loop_NTPase"/>
</dbReference>
<keyword evidence="8" id="KW-0067">ATP-binding</keyword>
<dbReference type="GO" id="GO:0016887">
    <property type="term" value="F:ATP hydrolysis activity"/>
    <property type="evidence" value="ECO:0007669"/>
    <property type="project" value="InterPro"/>
</dbReference>
<evidence type="ECO:0000256" key="11">
    <source>
        <dbReference type="SAM" id="MobiDB-lite"/>
    </source>
</evidence>
<dbReference type="InterPro" id="IPR021886">
    <property type="entry name" value="MgsA_C"/>
</dbReference>
<name>A0A9P3PKJ5_LYOSH</name>
<dbReference type="Gene3D" id="3.30.160.60">
    <property type="entry name" value="Classic Zinc Finger"/>
    <property type="match status" value="1"/>
</dbReference>
<keyword evidence="9 10" id="KW-0234">DNA repair</keyword>
<dbReference type="CDD" id="cd18139">
    <property type="entry name" value="HLD_clamp_RarA"/>
    <property type="match status" value="1"/>
</dbReference>
<dbReference type="InterPro" id="IPR051314">
    <property type="entry name" value="AAA_ATPase_RarA/MGS1/WRNIP1"/>
</dbReference>
<keyword evidence="4" id="KW-0547">Nucleotide-binding</keyword>
<evidence type="ECO:0000313" key="13">
    <source>
        <dbReference type="EMBL" id="GLB37159.1"/>
    </source>
</evidence>